<sequence length="126" mass="14413">MQQKILKHTNYSEPSILKCRGPQGGCDEVESIKKREEVSVQVQECGLLGFGRQVGQPKPSVFGRNRSVPGSGDGDHLMPPRVPGFRESVEEHHRRRRLATDLRHVELQAVDWYVLVLYLLHFQLSR</sequence>
<feature type="region of interest" description="Disordered" evidence="1">
    <location>
        <begin position="58"/>
        <end position="89"/>
    </location>
</feature>
<dbReference type="AlphaFoldDB" id="A0A5A7NY48"/>
<proteinExistence type="predicted"/>
<evidence type="ECO:0000256" key="1">
    <source>
        <dbReference type="SAM" id="MobiDB-lite"/>
    </source>
</evidence>
<reference evidence="3" key="1">
    <citation type="journal article" date="2019" name="Curr. Biol.">
        <title>Genome Sequence of Striga asiatica Provides Insight into the Evolution of Plant Parasitism.</title>
        <authorList>
            <person name="Yoshida S."/>
            <person name="Kim S."/>
            <person name="Wafula E.K."/>
            <person name="Tanskanen J."/>
            <person name="Kim Y.M."/>
            <person name="Honaas L."/>
            <person name="Yang Z."/>
            <person name="Spallek T."/>
            <person name="Conn C.E."/>
            <person name="Ichihashi Y."/>
            <person name="Cheong K."/>
            <person name="Cui S."/>
            <person name="Der J.P."/>
            <person name="Gundlach H."/>
            <person name="Jiao Y."/>
            <person name="Hori C."/>
            <person name="Ishida J.K."/>
            <person name="Kasahara H."/>
            <person name="Kiba T."/>
            <person name="Kim M.S."/>
            <person name="Koo N."/>
            <person name="Laohavisit A."/>
            <person name="Lee Y.H."/>
            <person name="Lumba S."/>
            <person name="McCourt P."/>
            <person name="Mortimer J.C."/>
            <person name="Mutuku J.M."/>
            <person name="Nomura T."/>
            <person name="Sasaki-Sekimoto Y."/>
            <person name="Seto Y."/>
            <person name="Wang Y."/>
            <person name="Wakatake T."/>
            <person name="Sakakibara H."/>
            <person name="Demura T."/>
            <person name="Yamaguchi S."/>
            <person name="Yoneyama K."/>
            <person name="Manabe R.I."/>
            <person name="Nelson D.C."/>
            <person name="Schulman A.H."/>
            <person name="Timko M.P."/>
            <person name="dePamphilis C.W."/>
            <person name="Choi D."/>
            <person name="Shirasu K."/>
        </authorList>
    </citation>
    <scope>NUCLEOTIDE SEQUENCE [LARGE SCALE GENOMIC DNA]</scope>
    <source>
        <strain evidence="3">cv. UVA1</strain>
    </source>
</reference>
<dbReference type="Proteomes" id="UP000325081">
    <property type="component" value="Unassembled WGS sequence"/>
</dbReference>
<keyword evidence="3" id="KW-1185">Reference proteome</keyword>
<gene>
    <name evidence="2" type="ORF">STAS_00976</name>
</gene>
<name>A0A5A7NY48_STRAF</name>
<organism evidence="2 3">
    <name type="scientific">Striga asiatica</name>
    <name type="common">Asiatic witchweed</name>
    <name type="synonym">Buchnera asiatica</name>
    <dbReference type="NCBI Taxonomy" id="4170"/>
    <lineage>
        <taxon>Eukaryota</taxon>
        <taxon>Viridiplantae</taxon>
        <taxon>Streptophyta</taxon>
        <taxon>Embryophyta</taxon>
        <taxon>Tracheophyta</taxon>
        <taxon>Spermatophyta</taxon>
        <taxon>Magnoliopsida</taxon>
        <taxon>eudicotyledons</taxon>
        <taxon>Gunneridae</taxon>
        <taxon>Pentapetalae</taxon>
        <taxon>asterids</taxon>
        <taxon>lamiids</taxon>
        <taxon>Lamiales</taxon>
        <taxon>Orobanchaceae</taxon>
        <taxon>Buchnereae</taxon>
        <taxon>Striga</taxon>
    </lineage>
</organism>
<evidence type="ECO:0000313" key="3">
    <source>
        <dbReference type="Proteomes" id="UP000325081"/>
    </source>
</evidence>
<evidence type="ECO:0000313" key="2">
    <source>
        <dbReference type="EMBL" id="GER25400.1"/>
    </source>
</evidence>
<dbReference type="EMBL" id="BKCP01000003">
    <property type="protein sequence ID" value="GER25400.1"/>
    <property type="molecule type" value="Genomic_DNA"/>
</dbReference>
<accession>A0A5A7NY48</accession>
<protein>
    <submittedName>
        <fullName evidence="2">Clathrin</fullName>
    </submittedName>
</protein>
<comment type="caution">
    <text evidence="2">The sequence shown here is derived from an EMBL/GenBank/DDBJ whole genome shotgun (WGS) entry which is preliminary data.</text>
</comment>